<dbReference type="RefSeq" id="WP_245771113.1">
    <property type="nucleotide sequence ID" value="NZ_FNIE01000001.1"/>
</dbReference>
<evidence type="ECO:0000256" key="1">
    <source>
        <dbReference type="SAM" id="MobiDB-lite"/>
    </source>
</evidence>
<dbReference type="PROSITE" id="PS51318">
    <property type="entry name" value="TAT"/>
    <property type="match status" value="1"/>
</dbReference>
<name>A0A1G9WFW4_9ACTN</name>
<sequence>MTPSTGVPAGTATPSPASRRRLPRRLAAATAVAAAVLGLLTAASPASSGADSPPDTGTAAAPVAVCTTPPPGQLACQAEVIPTASTERAFTARDKAALPAGYGPADIQSAYNLAAAVRAHAGAGRTIGIVDAYDAPTVEADLAVYRSTYGLPPCTGADGCFRKVNEQGAAAPLPAANPSWAVEISLDVEAVSAACPDCRILLVEGDGADTASLADSEDTAVRLGADAVSNSYSAPETAVIDNDLSATDGLPARSASYDHPGVPILAASGDSGFQLDAPYPADLTSVIAVGGTSLARDSSRRGWSETAWGPDQRPSGAGAACSAHIDKPAWQHDAACPGRTVADVSADADPFTGLAVYDSTPDPADQLPGGWLRAGGTSAATPLVGAMYVMAGPAAGIDSAAGLYAHRADLNDVVGGPSVSIPGSGQECPATSTMCAAVRGYDAPTGLGSPNGLTALRF</sequence>
<dbReference type="Proteomes" id="UP000199341">
    <property type="component" value="Unassembled WGS sequence"/>
</dbReference>
<evidence type="ECO:0000313" key="4">
    <source>
        <dbReference type="Proteomes" id="UP000199341"/>
    </source>
</evidence>
<feature type="region of interest" description="Disordered" evidence="1">
    <location>
        <begin position="1"/>
        <end position="24"/>
    </location>
</feature>
<dbReference type="GO" id="GO:0008240">
    <property type="term" value="F:tripeptidyl-peptidase activity"/>
    <property type="evidence" value="ECO:0007669"/>
    <property type="project" value="TreeGrafter"/>
</dbReference>
<dbReference type="GO" id="GO:0004252">
    <property type="term" value="F:serine-type endopeptidase activity"/>
    <property type="evidence" value="ECO:0007669"/>
    <property type="project" value="InterPro"/>
</dbReference>
<keyword evidence="4" id="KW-1185">Reference proteome</keyword>
<dbReference type="PROSITE" id="PS51695">
    <property type="entry name" value="SEDOLISIN"/>
    <property type="match status" value="1"/>
</dbReference>
<feature type="region of interest" description="Disordered" evidence="1">
    <location>
        <begin position="300"/>
        <end position="320"/>
    </location>
</feature>
<accession>A0A1G9WFW4</accession>
<protein>
    <recommendedName>
        <fullName evidence="2">Peptidase S53 domain-containing protein</fullName>
    </recommendedName>
</protein>
<proteinExistence type="predicted"/>
<dbReference type="AlphaFoldDB" id="A0A1G9WFW4"/>
<dbReference type="SUPFAM" id="SSF52743">
    <property type="entry name" value="Subtilisin-like"/>
    <property type="match status" value="1"/>
</dbReference>
<evidence type="ECO:0000313" key="3">
    <source>
        <dbReference type="EMBL" id="SDM82915.1"/>
    </source>
</evidence>
<dbReference type="InterPro" id="IPR030400">
    <property type="entry name" value="Sedolisin_dom"/>
</dbReference>
<gene>
    <name evidence="3" type="ORF">SAMN05216259_101622</name>
</gene>
<dbReference type="Gene3D" id="3.40.50.200">
    <property type="entry name" value="Peptidase S8/S53 domain"/>
    <property type="match status" value="1"/>
</dbReference>
<feature type="domain" description="Peptidase S53" evidence="2">
    <location>
        <begin position="101"/>
        <end position="458"/>
    </location>
</feature>
<dbReference type="InterPro" id="IPR050819">
    <property type="entry name" value="Tripeptidyl-peptidase_I"/>
</dbReference>
<dbReference type="InterPro" id="IPR006311">
    <property type="entry name" value="TAT_signal"/>
</dbReference>
<dbReference type="PANTHER" id="PTHR14218">
    <property type="entry name" value="PROTEASE S8 TRIPEPTIDYL PEPTIDASE I CLN2"/>
    <property type="match status" value="1"/>
</dbReference>
<reference evidence="3 4" key="1">
    <citation type="submission" date="2016-10" db="EMBL/GenBank/DDBJ databases">
        <authorList>
            <person name="de Groot N.N."/>
        </authorList>
    </citation>
    <scope>NUCLEOTIDE SEQUENCE [LARGE SCALE GENOMIC DNA]</scope>
    <source>
        <strain evidence="3 4">CGMCC 4.2022</strain>
    </source>
</reference>
<dbReference type="GO" id="GO:0006508">
    <property type="term" value="P:proteolysis"/>
    <property type="evidence" value="ECO:0007669"/>
    <property type="project" value="InterPro"/>
</dbReference>
<dbReference type="InterPro" id="IPR036852">
    <property type="entry name" value="Peptidase_S8/S53_dom_sf"/>
</dbReference>
<dbReference type="PANTHER" id="PTHR14218:SF15">
    <property type="entry name" value="TRIPEPTIDYL-PEPTIDASE 1"/>
    <property type="match status" value="1"/>
</dbReference>
<evidence type="ECO:0000259" key="2">
    <source>
        <dbReference type="PROSITE" id="PS51695"/>
    </source>
</evidence>
<dbReference type="EMBL" id="FNIE01000001">
    <property type="protein sequence ID" value="SDM82915.1"/>
    <property type="molecule type" value="Genomic_DNA"/>
</dbReference>
<organism evidence="3 4">
    <name type="scientific">Actinacidiphila guanduensis</name>
    <dbReference type="NCBI Taxonomy" id="310781"/>
    <lineage>
        <taxon>Bacteria</taxon>
        <taxon>Bacillati</taxon>
        <taxon>Actinomycetota</taxon>
        <taxon>Actinomycetes</taxon>
        <taxon>Kitasatosporales</taxon>
        <taxon>Streptomycetaceae</taxon>
        <taxon>Actinacidiphila</taxon>
    </lineage>
</organism>
<dbReference type="STRING" id="310781.SAMN05216259_101622"/>